<dbReference type="Proteomes" id="UP000054166">
    <property type="component" value="Unassembled WGS sequence"/>
</dbReference>
<dbReference type="EMBL" id="KN833105">
    <property type="protein sequence ID" value="KIM72853.1"/>
    <property type="molecule type" value="Genomic_DNA"/>
</dbReference>
<gene>
    <name evidence="1" type="ORF">PILCRDRAFT_15774</name>
</gene>
<name>A0A0C3AGA3_PILCF</name>
<dbReference type="InParanoid" id="A0A0C3AGA3"/>
<dbReference type="AlphaFoldDB" id="A0A0C3AGA3"/>
<dbReference type="STRING" id="765440.A0A0C3AGA3"/>
<evidence type="ECO:0000313" key="2">
    <source>
        <dbReference type="Proteomes" id="UP000054166"/>
    </source>
</evidence>
<sequence>FYNLYFLPHLTPTYSLPDAFFLTRPTPPSPPSSSSGPTPTPTYSRRTILAPIPVYDRQLNVSTHYRTNRPPSPARGRSWYALQAFSITQSRDSGLRECAFSVFAGLMILIADLQTDVVLTVVEGGGGLEDSQSPALSLAHLSLLPILVIHPPTSPIPNFVSEIRRYRSTNTLIQTAPSDIADLRLDAIAPLQTQTMPVDASSTCRS</sequence>
<reference evidence="1 2" key="1">
    <citation type="submission" date="2014-04" db="EMBL/GenBank/DDBJ databases">
        <authorList>
            <consortium name="DOE Joint Genome Institute"/>
            <person name="Kuo A."/>
            <person name="Tarkka M."/>
            <person name="Buscot F."/>
            <person name="Kohler A."/>
            <person name="Nagy L.G."/>
            <person name="Floudas D."/>
            <person name="Copeland A."/>
            <person name="Barry K.W."/>
            <person name="Cichocki N."/>
            <person name="Veneault-Fourrey C."/>
            <person name="LaButti K."/>
            <person name="Lindquist E.A."/>
            <person name="Lipzen A."/>
            <person name="Lundell T."/>
            <person name="Morin E."/>
            <person name="Murat C."/>
            <person name="Sun H."/>
            <person name="Tunlid A."/>
            <person name="Henrissat B."/>
            <person name="Grigoriev I.V."/>
            <person name="Hibbett D.S."/>
            <person name="Martin F."/>
            <person name="Nordberg H.P."/>
            <person name="Cantor M.N."/>
            <person name="Hua S.X."/>
        </authorList>
    </citation>
    <scope>NUCLEOTIDE SEQUENCE [LARGE SCALE GENOMIC DNA]</scope>
    <source>
        <strain evidence="1 2">F 1598</strain>
    </source>
</reference>
<feature type="non-terminal residue" evidence="1">
    <location>
        <position position="1"/>
    </location>
</feature>
<evidence type="ECO:0000313" key="1">
    <source>
        <dbReference type="EMBL" id="KIM72853.1"/>
    </source>
</evidence>
<reference evidence="2" key="2">
    <citation type="submission" date="2015-01" db="EMBL/GenBank/DDBJ databases">
        <title>Evolutionary Origins and Diversification of the Mycorrhizal Mutualists.</title>
        <authorList>
            <consortium name="DOE Joint Genome Institute"/>
            <consortium name="Mycorrhizal Genomics Consortium"/>
            <person name="Kohler A."/>
            <person name="Kuo A."/>
            <person name="Nagy L.G."/>
            <person name="Floudas D."/>
            <person name="Copeland A."/>
            <person name="Barry K.W."/>
            <person name="Cichocki N."/>
            <person name="Veneault-Fourrey C."/>
            <person name="LaButti K."/>
            <person name="Lindquist E.A."/>
            <person name="Lipzen A."/>
            <person name="Lundell T."/>
            <person name="Morin E."/>
            <person name="Murat C."/>
            <person name="Riley R."/>
            <person name="Ohm R."/>
            <person name="Sun H."/>
            <person name="Tunlid A."/>
            <person name="Henrissat B."/>
            <person name="Grigoriev I.V."/>
            <person name="Hibbett D.S."/>
            <person name="Martin F."/>
        </authorList>
    </citation>
    <scope>NUCLEOTIDE SEQUENCE [LARGE SCALE GENOMIC DNA]</scope>
    <source>
        <strain evidence="2">F 1598</strain>
    </source>
</reference>
<accession>A0A0C3AGA3</accession>
<protein>
    <submittedName>
        <fullName evidence="1">Uncharacterized protein</fullName>
    </submittedName>
</protein>
<keyword evidence="2" id="KW-1185">Reference proteome</keyword>
<organism evidence="1 2">
    <name type="scientific">Piloderma croceum (strain F 1598)</name>
    <dbReference type="NCBI Taxonomy" id="765440"/>
    <lineage>
        <taxon>Eukaryota</taxon>
        <taxon>Fungi</taxon>
        <taxon>Dikarya</taxon>
        <taxon>Basidiomycota</taxon>
        <taxon>Agaricomycotina</taxon>
        <taxon>Agaricomycetes</taxon>
        <taxon>Agaricomycetidae</taxon>
        <taxon>Atheliales</taxon>
        <taxon>Atheliaceae</taxon>
        <taxon>Piloderma</taxon>
    </lineage>
</organism>
<proteinExistence type="predicted"/>
<dbReference type="HOGENOM" id="CLU_1334711_0_0_1"/>